<dbReference type="AlphaFoldDB" id="D3AKU5"/>
<accession>D3AKU5</accession>
<protein>
    <submittedName>
        <fullName evidence="1">Uncharacterized protein</fullName>
    </submittedName>
</protein>
<comment type="caution">
    <text evidence="1">The sequence shown here is derived from an EMBL/GenBank/DDBJ whole genome shotgun (WGS) entry which is preliminary data.</text>
</comment>
<gene>
    <name evidence="1" type="ORF">CLOSTHATH_04239</name>
</gene>
<reference evidence="1 2" key="1">
    <citation type="submission" date="2010-01" db="EMBL/GenBank/DDBJ databases">
        <authorList>
            <person name="Weinstock G."/>
            <person name="Sodergren E."/>
            <person name="Clifton S."/>
            <person name="Fulton L."/>
            <person name="Fulton B."/>
            <person name="Courtney L."/>
            <person name="Fronick C."/>
            <person name="Harrison M."/>
            <person name="Strong C."/>
            <person name="Farmer C."/>
            <person name="Delahaunty K."/>
            <person name="Markovic C."/>
            <person name="Hall O."/>
            <person name="Minx P."/>
            <person name="Tomlinson C."/>
            <person name="Mitreva M."/>
            <person name="Nelson J."/>
            <person name="Hou S."/>
            <person name="Wollam A."/>
            <person name="Pepin K.H."/>
            <person name="Johnson M."/>
            <person name="Bhonagiri V."/>
            <person name="Nash W.E."/>
            <person name="Warren W."/>
            <person name="Chinwalla A."/>
            <person name="Mardis E.R."/>
            <person name="Wilson R.K."/>
        </authorList>
    </citation>
    <scope>NUCLEOTIDE SEQUENCE [LARGE SCALE GENOMIC DNA]</scope>
    <source>
        <strain evidence="1 2">DSM 13479</strain>
    </source>
</reference>
<sequence>MTSRQQSAVSIVYHGGLYLQTLFHHYQSIFCMKSAMIETTGKKYRR</sequence>
<dbReference type="Proteomes" id="UP000004968">
    <property type="component" value="Unassembled WGS sequence"/>
</dbReference>
<organism evidence="1 2">
    <name type="scientific">Hungatella hathewayi DSM 13479</name>
    <dbReference type="NCBI Taxonomy" id="566550"/>
    <lineage>
        <taxon>Bacteria</taxon>
        <taxon>Bacillati</taxon>
        <taxon>Bacillota</taxon>
        <taxon>Clostridia</taxon>
        <taxon>Lachnospirales</taxon>
        <taxon>Lachnospiraceae</taxon>
        <taxon>Hungatella</taxon>
    </lineage>
</organism>
<dbReference type="EMBL" id="ACIO01000370">
    <property type="protein sequence ID" value="EFC97571.1"/>
    <property type="molecule type" value="Genomic_DNA"/>
</dbReference>
<evidence type="ECO:0000313" key="1">
    <source>
        <dbReference type="EMBL" id="EFC97571.1"/>
    </source>
</evidence>
<dbReference type="HOGENOM" id="CLU_3184617_0_0_9"/>
<name>D3AKU5_9FIRM</name>
<evidence type="ECO:0000313" key="2">
    <source>
        <dbReference type="Proteomes" id="UP000004968"/>
    </source>
</evidence>
<proteinExistence type="predicted"/>